<protein>
    <submittedName>
        <fullName evidence="2">Cell division protein FtsB</fullName>
    </submittedName>
</protein>
<dbReference type="AlphaFoldDB" id="A0A2T0B181"/>
<evidence type="ECO:0000313" key="2">
    <source>
        <dbReference type="EMBL" id="PRR77197.1"/>
    </source>
</evidence>
<proteinExistence type="predicted"/>
<dbReference type="Proteomes" id="UP000239706">
    <property type="component" value="Unassembled WGS sequence"/>
</dbReference>
<dbReference type="EMBL" id="PVXO01000067">
    <property type="protein sequence ID" value="PRR77197.1"/>
    <property type="molecule type" value="Genomic_DNA"/>
</dbReference>
<reference evidence="2 3" key="1">
    <citation type="submission" date="2018-03" db="EMBL/GenBank/DDBJ databases">
        <title>Genome sequence of Clostridium liquoris DSM 100320.</title>
        <authorList>
            <person name="Poehlein A."/>
            <person name="Daniel R."/>
        </authorList>
    </citation>
    <scope>NUCLEOTIDE SEQUENCE [LARGE SCALE GENOMIC DNA]</scope>
    <source>
        <strain evidence="2 3">DSM 100320</strain>
    </source>
</reference>
<accession>A0A2T0B181</accession>
<feature type="coiled-coil region" evidence="1">
    <location>
        <begin position="30"/>
        <end position="64"/>
    </location>
</feature>
<organism evidence="2 3">
    <name type="scientific">Clostridium liquoris</name>
    <dbReference type="NCBI Taxonomy" id="1289519"/>
    <lineage>
        <taxon>Bacteria</taxon>
        <taxon>Bacillati</taxon>
        <taxon>Bacillota</taxon>
        <taxon>Clostridia</taxon>
        <taxon>Eubacteriales</taxon>
        <taxon>Clostridiaceae</taxon>
        <taxon>Clostridium</taxon>
    </lineage>
</organism>
<keyword evidence="2" id="KW-0131">Cell cycle</keyword>
<name>A0A2T0B181_9CLOT</name>
<dbReference type="GO" id="GO:0051301">
    <property type="term" value="P:cell division"/>
    <property type="evidence" value="ECO:0007669"/>
    <property type="project" value="UniProtKB-KW"/>
</dbReference>
<evidence type="ECO:0000256" key="1">
    <source>
        <dbReference type="SAM" id="Coils"/>
    </source>
</evidence>
<dbReference type="InterPro" id="IPR007060">
    <property type="entry name" value="FtsL/DivIC"/>
</dbReference>
<dbReference type="OrthoDB" id="9815382at2"/>
<dbReference type="RefSeq" id="WP_106064573.1">
    <property type="nucleotide sequence ID" value="NZ_PVXO01000067.1"/>
</dbReference>
<sequence length="89" mass="10452">MKKILNFKKVIFLILTFYVCYVFVDQQITMNKIKAQINEKNIEMESLKVKNRKLQDEVNMSKSDAYIEKLAREKLKLIKPGESPVVNSN</sequence>
<keyword evidence="1" id="KW-0175">Coiled coil</keyword>
<dbReference type="Pfam" id="PF04977">
    <property type="entry name" value="DivIC"/>
    <property type="match status" value="1"/>
</dbReference>
<keyword evidence="2" id="KW-0132">Cell division</keyword>
<comment type="caution">
    <text evidence="2">The sequence shown here is derived from an EMBL/GenBank/DDBJ whole genome shotgun (WGS) entry which is preliminary data.</text>
</comment>
<keyword evidence="3" id="KW-1185">Reference proteome</keyword>
<gene>
    <name evidence="2" type="ORF">CLLI_25360</name>
</gene>
<evidence type="ECO:0000313" key="3">
    <source>
        <dbReference type="Proteomes" id="UP000239706"/>
    </source>
</evidence>